<sequence length="223" mass="24321">MTVGSPVTWATNDKITATKWNAETRDQSNGLLGRPRAMLVKTKVTMWNDANFSNIRPSPVTLCNVIFDAVAYDYAFDGSQMAYGSSLMCNIPGVYRLRAAHFWDVTNIFPGNATPFVGTRNVAYGINHSGQFLSDRQSGPPTDVQFPGWDQDAPLTTSGTAIVQPVRARAVFVRLIQGDQIELFAGQDSGNRLLDYVVNQNSSAAATLASGFTTFLAAEWVRS</sequence>
<accession>A0ABN2IB73</accession>
<evidence type="ECO:0000313" key="1">
    <source>
        <dbReference type="EMBL" id="GAA1701667.1"/>
    </source>
</evidence>
<dbReference type="Proteomes" id="UP001500618">
    <property type="component" value="Unassembled WGS sequence"/>
</dbReference>
<protein>
    <submittedName>
        <fullName evidence="1">Uncharacterized protein</fullName>
    </submittedName>
</protein>
<evidence type="ECO:0000313" key="2">
    <source>
        <dbReference type="Proteomes" id="UP001500618"/>
    </source>
</evidence>
<proteinExistence type="predicted"/>
<organism evidence="1 2">
    <name type="scientific">Fodinicola feengrottensis</name>
    <dbReference type="NCBI Taxonomy" id="435914"/>
    <lineage>
        <taxon>Bacteria</taxon>
        <taxon>Bacillati</taxon>
        <taxon>Actinomycetota</taxon>
        <taxon>Actinomycetes</taxon>
        <taxon>Mycobacteriales</taxon>
        <taxon>Fodinicola</taxon>
    </lineage>
</organism>
<gene>
    <name evidence="1" type="ORF">GCM10009765_59070</name>
</gene>
<reference evidence="1 2" key="1">
    <citation type="journal article" date="2019" name="Int. J. Syst. Evol. Microbiol.">
        <title>The Global Catalogue of Microorganisms (GCM) 10K type strain sequencing project: providing services to taxonomists for standard genome sequencing and annotation.</title>
        <authorList>
            <consortium name="The Broad Institute Genomics Platform"/>
            <consortium name="The Broad Institute Genome Sequencing Center for Infectious Disease"/>
            <person name="Wu L."/>
            <person name="Ma J."/>
        </authorList>
    </citation>
    <scope>NUCLEOTIDE SEQUENCE [LARGE SCALE GENOMIC DNA]</scope>
    <source>
        <strain evidence="1 2">JCM 14718</strain>
    </source>
</reference>
<dbReference type="EMBL" id="BAAANY010000023">
    <property type="protein sequence ID" value="GAA1701667.1"/>
    <property type="molecule type" value="Genomic_DNA"/>
</dbReference>
<name>A0ABN2IB73_9ACTN</name>
<keyword evidence="2" id="KW-1185">Reference proteome</keyword>
<comment type="caution">
    <text evidence="1">The sequence shown here is derived from an EMBL/GenBank/DDBJ whole genome shotgun (WGS) entry which is preliminary data.</text>
</comment>